<name>A0A286TY94_9BACT</name>
<organism evidence="1 2">
    <name type="scientific">Candidatus Scalindua japonica</name>
    <dbReference type="NCBI Taxonomy" id="1284222"/>
    <lineage>
        <taxon>Bacteria</taxon>
        <taxon>Pseudomonadati</taxon>
        <taxon>Planctomycetota</taxon>
        <taxon>Candidatus Brocadiia</taxon>
        <taxon>Candidatus Brocadiales</taxon>
        <taxon>Candidatus Scalinduaceae</taxon>
        <taxon>Candidatus Scalindua</taxon>
    </lineage>
</organism>
<proteinExistence type="predicted"/>
<comment type="caution">
    <text evidence="1">The sequence shown here is derived from an EMBL/GenBank/DDBJ whole genome shotgun (WGS) entry which is preliminary data.</text>
</comment>
<reference evidence="2" key="1">
    <citation type="journal article" date="2017" name="Environ. Microbiol. Rep.">
        <title>Genetic Diversity of Marine Anaerobic Ammonium-Oxidizing Bacteria as Revealed by Genomic and Proteomic Analyses of 'Candidatus Scalindua japonica'.</title>
        <authorList>
            <person name="Oshiki M."/>
            <person name="Mizuto K."/>
            <person name="Kimura Z."/>
            <person name="Kindaichi T."/>
            <person name="Satoh H."/>
            <person name="Okabe S."/>
        </authorList>
    </citation>
    <scope>NUCLEOTIDE SEQUENCE [LARGE SCALE GENOMIC DNA]</scope>
    <source>
        <strain evidence="2">husup-a2</strain>
    </source>
</reference>
<evidence type="ECO:0000313" key="2">
    <source>
        <dbReference type="Proteomes" id="UP000218542"/>
    </source>
</evidence>
<dbReference type="AlphaFoldDB" id="A0A286TY94"/>
<dbReference type="RefSeq" id="WP_096894241.1">
    <property type="nucleotide sequence ID" value="NZ_BAOS01000014.1"/>
</dbReference>
<evidence type="ECO:0000313" key="1">
    <source>
        <dbReference type="EMBL" id="GAX60847.1"/>
    </source>
</evidence>
<keyword evidence="2" id="KW-1185">Reference proteome</keyword>
<protein>
    <submittedName>
        <fullName evidence="1">ATPase</fullName>
    </submittedName>
</protein>
<gene>
    <name evidence="1" type="ORF">SCALIN_C14_0113</name>
</gene>
<accession>A0A286TY94</accession>
<dbReference type="EMBL" id="BAOS01000014">
    <property type="protein sequence ID" value="GAX60847.1"/>
    <property type="molecule type" value="Genomic_DNA"/>
</dbReference>
<dbReference type="Proteomes" id="UP000218542">
    <property type="component" value="Unassembled WGS sequence"/>
</dbReference>
<sequence>MLANEECRTFVIDEVQKVPDLLSVVHSLIGREKAAGNVQDDEFSIIRFLINMKIGQLTD</sequence>